<accession>A0A150IHC2</accession>
<dbReference type="InterPro" id="IPR022679">
    <property type="entry name" value="Me_CoM_Rdtase_bsu_C"/>
</dbReference>
<dbReference type="InterPro" id="IPR015823">
    <property type="entry name" value="Me_CoM_Rdtase_asu_N_sub2"/>
</dbReference>
<dbReference type="Proteomes" id="UP000092401">
    <property type="component" value="Unassembled WGS sequence"/>
</dbReference>
<keyword evidence="5 8" id="KW-0808">Transferase</keyword>
<dbReference type="EC" id="2.8.4.1" evidence="8"/>
<dbReference type="Gene3D" id="3.30.70.470">
    <property type="match status" value="1"/>
</dbReference>
<dbReference type="SUPFAM" id="SSF55088">
    <property type="entry name" value="Methyl-coenzyme M reductase subunits"/>
    <property type="match status" value="1"/>
</dbReference>
<name>A0A150IP85_9EURY</name>
<evidence type="ECO:0000256" key="4">
    <source>
        <dbReference type="ARBA" id="ARBA00011155"/>
    </source>
</evidence>
<dbReference type="Proteomes" id="UP000091929">
    <property type="component" value="Unassembled WGS sequence"/>
</dbReference>
<dbReference type="PATRIC" id="fig|1706437.3.peg.1891"/>
<keyword evidence="6 8" id="KW-0484">Methanogenesis</keyword>
<dbReference type="EMBL" id="LNGE01000076">
    <property type="protein sequence ID" value="KYC44342.1"/>
    <property type="molecule type" value="Genomic_DNA"/>
</dbReference>
<evidence type="ECO:0000256" key="3">
    <source>
        <dbReference type="ARBA" id="ARBA00010675"/>
    </source>
</evidence>
<comment type="caution">
    <text evidence="12">The sequence shown here is derived from an EMBL/GenBank/DDBJ whole genome shotgun (WGS) entry which is preliminary data.</text>
</comment>
<comment type="catalytic activity">
    <reaction evidence="7">
        <text>coenzyme B + methyl-coenzyme M = methane + coenzyme M-coenzyme B heterodisulfide</text>
        <dbReference type="Rhea" id="RHEA:12532"/>
        <dbReference type="ChEBI" id="CHEBI:16183"/>
        <dbReference type="ChEBI" id="CHEBI:58286"/>
        <dbReference type="ChEBI" id="CHEBI:58411"/>
        <dbReference type="ChEBI" id="CHEBI:58596"/>
        <dbReference type="EC" id="2.8.4.1"/>
    </reaction>
    <physiologicalReaction direction="left-to-right" evidence="7">
        <dbReference type="Rhea" id="RHEA:12533"/>
    </physiologicalReaction>
</comment>
<sequence length="442" mass="47235">MPKYSDKIDLYSDRGKLVESGVPLEALSPLKNEAIQSIVSKIVRTVAVDLKGTQSALATGTLGGKGQIIMGREMKLDVVGKAPEIKKRVEEILKIDAKDDTLVTLLGNNERMLVQVPTKRMFCEYTVGMTATAAAVTQAIIDVFDVSIFDANVVKAAVWGAYPQTLDLKGAKIQAMLEVPQKNEGLGYSLRNIMVNHIVATTKKNAMNSAALASILEQTAMFEMGDAIGPFERMHLLGLAYQGMNANNITYELVKENGKKGTIGSVVESLVGKAIEDKIITVDKTLPSGYKVYKAKDIPLWNAYAASGMLAAVMVNCGAMRAGQAVPSTVLYFNDLVEHETGLPGVDFGRAQGTTVGMSFFSHSIYGGGGPGIFNGNHIVTRHSKGFVIPCIAAAMALDAGTQMFSPEATSGLIKEVFSTVPEFAEPMKYVNQAAVKVKGGI</sequence>
<proteinExistence type="inferred from homology"/>
<evidence type="ECO:0000256" key="8">
    <source>
        <dbReference type="PIRNR" id="PIRNR000263"/>
    </source>
</evidence>
<evidence type="ECO:0000313" key="15">
    <source>
        <dbReference type="Proteomes" id="UP000092401"/>
    </source>
</evidence>
<comment type="similarity">
    <text evidence="3">Belongs to the methyl-coenzyme M reductase beta subunit family.</text>
</comment>
<comment type="subunit">
    <text evidence="8">Hexamer of two alpha, two beta, and two gamma chains.</text>
</comment>
<evidence type="ECO:0000256" key="2">
    <source>
        <dbReference type="ARBA" id="ARBA00005149"/>
    </source>
</evidence>
<evidence type="ECO:0000313" key="12">
    <source>
        <dbReference type="EMBL" id="KYC46474.1"/>
    </source>
</evidence>
<organism evidence="12 14">
    <name type="scientific">Candidatus Methanofastidiosum methylothiophilum</name>
    <dbReference type="NCBI Taxonomy" id="1705564"/>
    <lineage>
        <taxon>Archaea</taxon>
        <taxon>Methanobacteriati</taxon>
        <taxon>Methanobacteriota</taxon>
        <taxon>Stenosarchaea group</taxon>
        <taxon>Candidatus Methanofastidiosia</taxon>
        <taxon>Candidatus Methanofastidiosales</taxon>
        <taxon>Candidatus Methanofastidiosaceae</taxon>
        <taxon>Candidatus Methanofastidiosum</taxon>
    </lineage>
</organism>
<feature type="domain" description="Methyl-coenzyme M reductase beta subunit C-terminal" evidence="9">
    <location>
        <begin position="187"/>
        <end position="435"/>
    </location>
</feature>
<dbReference type="SUPFAM" id="SSF48081">
    <property type="entry name" value="Methyl-coenzyme M reductase alpha and beta chain C-terminal domain"/>
    <property type="match status" value="1"/>
</dbReference>
<evidence type="ECO:0000313" key="14">
    <source>
        <dbReference type="Proteomes" id="UP000091929"/>
    </source>
</evidence>
<dbReference type="PATRIC" id="fig|1706438.3.peg.1714"/>
<dbReference type="PIRSF" id="PIRSF000263">
    <property type="entry name" value="Meth_CoM_rd_beta"/>
    <property type="match status" value="1"/>
</dbReference>
<dbReference type="EMBL" id="LNJC01000051">
    <property type="protein sequence ID" value="KYC49034.1"/>
    <property type="molecule type" value="Genomic_DNA"/>
</dbReference>
<comment type="cofactor">
    <cofactor evidence="1">
        <name>coenzyme F430</name>
        <dbReference type="ChEBI" id="CHEBI:60540"/>
    </cofactor>
</comment>
<dbReference type="UniPathway" id="UPA00646">
    <property type="reaction ID" value="UER00699"/>
</dbReference>
<dbReference type="Pfam" id="PF02783">
    <property type="entry name" value="MCR_beta_N"/>
    <property type="match status" value="1"/>
</dbReference>
<evidence type="ECO:0000259" key="9">
    <source>
        <dbReference type="Pfam" id="PF02241"/>
    </source>
</evidence>
<feature type="domain" description="Methyl-coenzyme M reductase beta subunit N-terminal" evidence="10">
    <location>
        <begin position="6"/>
        <end position="185"/>
    </location>
</feature>
<dbReference type="PATRIC" id="fig|1706436.3.peg.1824"/>
<evidence type="ECO:0000256" key="7">
    <source>
        <dbReference type="ARBA" id="ARBA00047772"/>
    </source>
</evidence>
<dbReference type="InterPro" id="IPR022680">
    <property type="entry name" value="Me_CoM_Rdtase_bsu_N"/>
</dbReference>
<dbReference type="InterPro" id="IPR003179">
    <property type="entry name" value="Me_CoM_Rdtase_bsu"/>
</dbReference>
<evidence type="ECO:0000313" key="11">
    <source>
        <dbReference type="EMBL" id="KYC44342.1"/>
    </source>
</evidence>
<evidence type="ECO:0000256" key="1">
    <source>
        <dbReference type="ARBA" id="ARBA00001952"/>
    </source>
</evidence>
<gene>
    <name evidence="13" type="primary">mcrB</name>
    <name evidence="11" type="ORF">APG10_01802</name>
    <name evidence="12" type="ORF">APG11_01869</name>
    <name evidence="13" type="ORF">APG12_01710</name>
</gene>
<accession>A0A150IWJ3</accession>
<evidence type="ECO:0000256" key="6">
    <source>
        <dbReference type="ARBA" id="ARBA00022994"/>
    </source>
</evidence>
<dbReference type="AlphaFoldDB" id="A0A150IP85"/>
<evidence type="ECO:0000313" key="13">
    <source>
        <dbReference type="EMBL" id="KYC49034.1"/>
    </source>
</evidence>
<dbReference type="Proteomes" id="UP000092403">
    <property type="component" value="Unassembled WGS sequence"/>
</dbReference>
<evidence type="ECO:0000259" key="10">
    <source>
        <dbReference type="Pfam" id="PF02783"/>
    </source>
</evidence>
<accession>A0A150IP85</accession>
<dbReference type="Pfam" id="PF02241">
    <property type="entry name" value="MCR_beta"/>
    <property type="match status" value="1"/>
</dbReference>
<dbReference type="Gene3D" id="1.20.840.10">
    <property type="entry name" value="Methyl-coenzyme M reductase, alpha/beta subunit, C-terminal"/>
    <property type="match status" value="1"/>
</dbReference>
<dbReference type="EMBL" id="LNGF01000070">
    <property type="protein sequence ID" value="KYC46474.1"/>
    <property type="molecule type" value="Genomic_DNA"/>
</dbReference>
<dbReference type="NCBIfam" id="TIGR03257">
    <property type="entry name" value="met_CoM_red_bet"/>
    <property type="match status" value="1"/>
</dbReference>
<protein>
    <recommendedName>
        <fullName evidence="8">Methyl-coenzyme M reductase subunit beta</fullName>
        <ecNumber evidence="8">2.8.4.1</ecNumber>
    </recommendedName>
    <alternativeName>
        <fullName evidence="8">Coenzyme-B sulfoethylthiotransferase beta</fullName>
    </alternativeName>
</protein>
<dbReference type="InterPro" id="IPR009024">
    <property type="entry name" value="Me_CoM_Rdtase_Fd-like_fold"/>
</dbReference>
<dbReference type="GO" id="GO:0050524">
    <property type="term" value="F:coenzyme-B sulfoethylthiotransferase activity"/>
    <property type="evidence" value="ECO:0007669"/>
    <property type="project" value="UniProtKB-UniRule"/>
</dbReference>
<comment type="pathway">
    <text evidence="2 8">One-carbon metabolism; methyl-coenzyme M reduction; methane from methyl-coenzyme M: step 1/1.</text>
</comment>
<evidence type="ECO:0000256" key="5">
    <source>
        <dbReference type="ARBA" id="ARBA00022679"/>
    </source>
</evidence>
<reference evidence="14 15" key="1">
    <citation type="journal article" date="2016" name="ISME J.">
        <title>Chasing the elusive Euryarchaeota class WSA2: genomes reveal a uniquely fastidious methyl-reducing methanogen.</title>
        <authorList>
            <person name="Nobu M.K."/>
            <person name="Narihiro T."/>
            <person name="Kuroda K."/>
            <person name="Mei R."/>
            <person name="Liu W.T."/>
        </authorList>
    </citation>
    <scope>NUCLEOTIDE SEQUENCE [LARGE SCALE GENOMIC DNA]</scope>
    <source>
        <strain evidence="11">B03fssc0709_Meth_Bin005</strain>
        <strain evidence="12">B15fssc0709_Meth_Bin003</strain>
        <strain evidence="13">BMIXfssc0709_Meth_Bin006</strain>
    </source>
</reference>
<comment type="subunit">
    <text evidence="4">MCR is a hexamer of two alpha, two beta, and two gamma chains, forming a dimer of heterotrimers.</text>
</comment>
<dbReference type="GO" id="GO:0015948">
    <property type="term" value="P:methanogenesis"/>
    <property type="evidence" value="ECO:0007669"/>
    <property type="project" value="UniProtKB-UniRule"/>
</dbReference>
<dbReference type="InterPro" id="IPR008924">
    <property type="entry name" value="Me_CoM_Rdtase_asu/bsu_C"/>
</dbReference>